<dbReference type="PROSITE" id="PS50302">
    <property type="entry name" value="PUM"/>
    <property type="match status" value="8"/>
</dbReference>
<feature type="compositionally biased region" description="Low complexity" evidence="3">
    <location>
        <begin position="130"/>
        <end position="141"/>
    </location>
</feature>
<dbReference type="SUPFAM" id="SSF48371">
    <property type="entry name" value="ARM repeat"/>
    <property type="match status" value="1"/>
</dbReference>
<evidence type="ECO:0000256" key="1">
    <source>
        <dbReference type="ARBA" id="ARBA00022737"/>
    </source>
</evidence>
<dbReference type="STRING" id="77020.A0A0M8MHQ0"/>
<dbReference type="InterPro" id="IPR033712">
    <property type="entry name" value="Pumilio_RNA-bd"/>
</dbReference>
<dbReference type="Pfam" id="PF00806">
    <property type="entry name" value="PUF"/>
    <property type="match status" value="8"/>
</dbReference>
<dbReference type="SMART" id="SM00025">
    <property type="entry name" value="Pumilio"/>
    <property type="match status" value="8"/>
</dbReference>
<reference evidence="5 6" key="1">
    <citation type="submission" date="2015-07" db="EMBL/GenBank/DDBJ databases">
        <title>Draft Genome Sequence of Malassezia furfur CBS1878 and Malassezia pachydermatis CBS1879.</title>
        <authorList>
            <person name="Triana S."/>
            <person name="Ohm R."/>
            <person name="Gonzalez A."/>
            <person name="DeCock H."/>
            <person name="Restrepo S."/>
            <person name="Celis A."/>
        </authorList>
    </citation>
    <scope>NUCLEOTIDE SEQUENCE [LARGE SCALE GENOMIC DNA]</scope>
    <source>
        <strain evidence="5 6">CBS 1879</strain>
    </source>
</reference>
<dbReference type="RefSeq" id="XP_017990318.1">
    <property type="nucleotide sequence ID" value="XM_018134876.1"/>
</dbReference>
<dbReference type="InterPro" id="IPR011989">
    <property type="entry name" value="ARM-like"/>
</dbReference>
<feature type="repeat" description="Pumilio" evidence="2">
    <location>
        <begin position="493"/>
        <end position="528"/>
    </location>
</feature>
<dbReference type="VEuPathDB" id="FungiDB:Malapachy_0354"/>
<protein>
    <submittedName>
        <fullName evidence="5">Arm repeat-containing protein</fullName>
    </submittedName>
</protein>
<feature type="region of interest" description="Disordered" evidence="3">
    <location>
        <begin position="237"/>
        <end position="298"/>
    </location>
</feature>
<comment type="caution">
    <text evidence="5">The sequence shown here is derived from an EMBL/GenBank/DDBJ whole genome shotgun (WGS) entry which is preliminary data.</text>
</comment>
<feature type="repeat" description="Pumilio" evidence="2">
    <location>
        <begin position="529"/>
        <end position="564"/>
    </location>
</feature>
<dbReference type="EMBL" id="LGAV01000010">
    <property type="protein sequence ID" value="KOS12686.1"/>
    <property type="molecule type" value="Genomic_DNA"/>
</dbReference>
<proteinExistence type="predicted"/>
<organism evidence="5 6">
    <name type="scientific">Malassezia pachydermatis</name>
    <dbReference type="NCBI Taxonomy" id="77020"/>
    <lineage>
        <taxon>Eukaryota</taxon>
        <taxon>Fungi</taxon>
        <taxon>Dikarya</taxon>
        <taxon>Basidiomycota</taxon>
        <taxon>Ustilaginomycotina</taxon>
        <taxon>Malasseziomycetes</taxon>
        <taxon>Malasseziales</taxon>
        <taxon>Malasseziaceae</taxon>
        <taxon>Malassezia</taxon>
    </lineage>
</organism>
<dbReference type="GO" id="GO:0005737">
    <property type="term" value="C:cytoplasm"/>
    <property type="evidence" value="ECO:0007669"/>
    <property type="project" value="TreeGrafter"/>
</dbReference>
<feature type="repeat" description="Pumilio" evidence="2">
    <location>
        <begin position="421"/>
        <end position="456"/>
    </location>
</feature>
<feature type="repeat" description="Pumilio" evidence="2">
    <location>
        <begin position="348"/>
        <end position="383"/>
    </location>
</feature>
<dbReference type="GO" id="GO:0003729">
    <property type="term" value="F:mRNA binding"/>
    <property type="evidence" value="ECO:0007669"/>
    <property type="project" value="TreeGrafter"/>
</dbReference>
<dbReference type="AlphaFoldDB" id="A0A0M8MHQ0"/>
<feature type="repeat" description="Pumilio" evidence="2">
    <location>
        <begin position="565"/>
        <end position="602"/>
    </location>
</feature>
<dbReference type="GeneID" id="28726751"/>
<feature type="region of interest" description="Disordered" evidence="3">
    <location>
        <begin position="113"/>
        <end position="143"/>
    </location>
</feature>
<dbReference type="PROSITE" id="PS50303">
    <property type="entry name" value="PUM_HD"/>
    <property type="match status" value="1"/>
</dbReference>
<dbReference type="PANTHER" id="PTHR12537:SF13">
    <property type="entry name" value="PUMILIO HOMOLOGY DOMAIN FAMILY MEMBER 4"/>
    <property type="match status" value="1"/>
</dbReference>
<dbReference type="Proteomes" id="UP000037751">
    <property type="component" value="Unassembled WGS sequence"/>
</dbReference>
<feature type="compositionally biased region" description="Basic and acidic residues" evidence="3">
    <location>
        <begin position="273"/>
        <end position="298"/>
    </location>
</feature>
<feature type="repeat" description="Pumilio" evidence="2">
    <location>
        <begin position="384"/>
        <end position="420"/>
    </location>
</feature>
<feature type="repeat" description="Pumilio" evidence="2">
    <location>
        <begin position="457"/>
        <end position="492"/>
    </location>
</feature>
<dbReference type="GO" id="GO:0010608">
    <property type="term" value="P:post-transcriptional regulation of gene expression"/>
    <property type="evidence" value="ECO:0007669"/>
    <property type="project" value="TreeGrafter"/>
</dbReference>
<gene>
    <name evidence="5" type="ORF">Malapachy_0354</name>
</gene>
<dbReference type="PANTHER" id="PTHR12537">
    <property type="entry name" value="RNA BINDING PROTEIN PUMILIO-RELATED"/>
    <property type="match status" value="1"/>
</dbReference>
<feature type="region of interest" description="Disordered" evidence="3">
    <location>
        <begin position="618"/>
        <end position="693"/>
    </location>
</feature>
<dbReference type="OrthoDB" id="668540at2759"/>
<feature type="compositionally biased region" description="Low complexity" evidence="3">
    <location>
        <begin position="237"/>
        <end position="248"/>
    </location>
</feature>
<feature type="region of interest" description="Disordered" evidence="3">
    <location>
        <begin position="1"/>
        <end position="34"/>
    </location>
</feature>
<dbReference type="Gene3D" id="1.25.10.10">
    <property type="entry name" value="Leucine-rich Repeat Variant"/>
    <property type="match status" value="1"/>
</dbReference>
<name>A0A0M8MHQ0_9BASI</name>
<dbReference type="FunFam" id="1.25.10.10:FF:000237">
    <property type="entry name" value="Pumilio homolog 9"/>
    <property type="match status" value="1"/>
</dbReference>
<accession>A0A0M8MHQ0</accession>
<evidence type="ECO:0000256" key="2">
    <source>
        <dbReference type="PROSITE-ProRule" id="PRU00317"/>
    </source>
</evidence>
<evidence type="ECO:0000256" key="3">
    <source>
        <dbReference type="SAM" id="MobiDB-lite"/>
    </source>
</evidence>
<dbReference type="InterPro" id="IPR033133">
    <property type="entry name" value="PUM-HD"/>
</dbReference>
<evidence type="ECO:0000313" key="5">
    <source>
        <dbReference type="EMBL" id="KOS12686.1"/>
    </source>
</evidence>
<sequence>MSSDHAPSSLPRDAAAVSPPSRNGEGTPTSTATILGVRTDTAPGTAGVERLVPMFNERFLFDDEVGDDSAFVRKYNLSADDDEFPVLLKTQGPTVSQPPTAAQLSSFVSALDLAPMPPPSGARSAEVGTSPAPGAPSSLSPWLHSTQQFSDCMDSSSAQTHSPSFPGLAPIGGGSSLRLHDKSPSARPFPELFDESRGTGLPTAGLSGFPSALPTLAVGARPPSFHNATSGMVMPTAATAPPSLSASLDMSPASTQPAPHSDASEAPRYGRFPRKDERRKTSRAFSDESEHGFSGRGMRRSDVDLSMMQLEDLRGEISQLCRDQFGCRFLQKKLDENVPSQCDLIFTETFPYFAELMTDPFGNYLCQKLLEYCTDAQRDQIVEAIAKDLVTISLNMHGTRAVQKTIDFISTSAQTEAIIGAFSRNVVTLIKDLNGNHVIQKCLNRLSSTDNQFIYDAVAAKCVDVATHRHGCCVLQRCIDHASDAQRNQLVQEITVYSLTLVQDPFGNYVVQYVLDLNDSAFNQSVTQQFLGHVCQLSTQKFSSNVIEKCIRVADTDLRQQLVSELTDATRLESLLRDSFANYVVQTCLDYAEPNQRVQLVECIRPILPAIRNTPYGKRIQSKLQRDGSEPPRFRRGQGQHHGAPDASRGPGGGATAFHGASGRAGLRSTGASSLAPGSTRLPRGAAAPGAMRKQAEAGLFPPAVPSDSAPDMTASLYAPLRGMQLSGSGMPKYDRLPEEFAAMAAPRTAPGPGPW</sequence>
<dbReference type="InterPro" id="IPR001313">
    <property type="entry name" value="Pumilio_RNA-bd_rpt"/>
</dbReference>
<keyword evidence="1" id="KW-0677">Repeat</keyword>
<feature type="repeat" description="Pumilio" evidence="2">
    <location>
        <begin position="312"/>
        <end position="347"/>
    </location>
</feature>
<dbReference type="InterPro" id="IPR016024">
    <property type="entry name" value="ARM-type_fold"/>
</dbReference>
<keyword evidence="6" id="KW-1185">Reference proteome</keyword>
<evidence type="ECO:0000313" key="6">
    <source>
        <dbReference type="Proteomes" id="UP000037751"/>
    </source>
</evidence>
<evidence type="ECO:0000259" key="4">
    <source>
        <dbReference type="PROSITE" id="PS50303"/>
    </source>
</evidence>
<feature type="domain" description="PUM-HD" evidence="4">
    <location>
        <begin position="287"/>
        <end position="628"/>
    </location>
</feature>
<feature type="compositionally biased region" description="Basic and acidic residues" evidence="3">
    <location>
        <begin position="624"/>
        <end position="633"/>
    </location>
</feature>
<feature type="compositionally biased region" description="Polar residues" evidence="3">
    <location>
        <begin position="20"/>
        <end position="33"/>
    </location>
</feature>
<dbReference type="CDD" id="cd07920">
    <property type="entry name" value="Pumilio"/>
    <property type="match status" value="1"/>
</dbReference>